<protein>
    <submittedName>
        <fullName evidence="1">Mitochondrial Complex I (CI) NADH:ubiquinone oxidoreductase subunit PDSW/NIDM/NDUFB10</fullName>
    </submittedName>
</protein>
<dbReference type="OrthoDB" id="10252718at2759"/>
<evidence type="ECO:0000313" key="1">
    <source>
        <dbReference type="EMBL" id="KAF0853041.1"/>
    </source>
</evidence>
<dbReference type="EMBL" id="VRVR01000004">
    <property type="protein sequence ID" value="KAF0853041.1"/>
    <property type="molecule type" value="Genomic_DNA"/>
</dbReference>
<dbReference type="Proteomes" id="UP000799049">
    <property type="component" value="Unassembled WGS sequence"/>
</dbReference>
<reference evidence="1" key="1">
    <citation type="submission" date="2019-09" db="EMBL/GenBank/DDBJ databases">
        <title>The Mitochondrial Proteome of the Jakobid, Andalucia godoyi, a Protist With the Most Gene-Rich and Bacteria-Like Mitochondrial Genome.</title>
        <authorList>
            <person name="Gray M.W."/>
            <person name="Burger G."/>
            <person name="Derelle R."/>
            <person name="Klimes V."/>
            <person name="Leger M."/>
            <person name="Sarrasin M."/>
            <person name="Vlcek C."/>
            <person name="Roger A.J."/>
            <person name="Elias M."/>
            <person name="Lang B.F."/>
        </authorList>
    </citation>
    <scope>NUCLEOTIDE SEQUENCE</scope>
    <source>
        <strain evidence="1">And28</strain>
    </source>
</reference>
<evidence type="ECO:0000313" key="2">
    <source>
        <dbReference type="Proteomes" id="UP000799049"/>
    </source>
</evidence>
<name>A0A8K0AII0_ANDGO</name>
<proteinExistence type="predicted"/>
<keyword evidence="2" id="KW-1185">Reference proteome</keyword>
<sequence>MTTYRSEESIRAMFAAVPECRRGSCDDPAAQTEATEGRMKAAFVEMERRKAMKEAIAACYETHGVNHREKCADLVRMYVDRIWKPATTNNA</sequence>
<dbReference type="AlphaFoldDB" id="A0A8K0AII0"/>
<gene>
    <name evidence="1" type="ORF">ANDGO_03750</name>
</gene>
<accession>A0A8K0AII0</accession>
<organism evidence="1 2">
    <name type="scientific">Andalucia godoyi</name>
    <name type="common">Flagellate</name>
    <dbReference type="NCBI Taxonomy" id="505711"/>
    <lineage>
        <taxon>Eukaryota</taxon>
        <taxon>Discoba</taxon>
        <taxon>Jakobida</taxon>
        <taxon>Andalucina</taxon>
        <taxon>Andaluciidae</taxon>
        <taxon>Andalucia</taxon>
    </lineage>
</organism>
<comment type="caution">
    <text evidence="1">The sequence shown here is derived from an EMBL/GenBank/DDBJ whole genome shotgun (WGS) entry which is preliminary data.</text>
</comment>